<dbReference type="eggNOG" id="ENOG502R0SR">
    <property type="taxonomic scope" value="Eukaryota"/>
</dbReference>
<dbReference type="AlphaFoldDB" id="N1Q8E9"/>
<evidence type="ECO:0000256" key="1">
    <source>
        <dbReference type="SAM" id="MobiDB-lite"/>
    </source>
</evidence>
<dbReference type="HOGENOM" id="CLU_1971482_0_0_1"/>
<dbReference type="RefSeq" id="XP_007921893.1">
    <property type="nucleotide sequence ID" value="XM_007923702.1"/>
</dbReference>
<dbReference type="GeneID" id="19342818"/>
<evidence type="ECO:0000313" key="2">
    <source>
        <dbReference type="EMBL" id="EME89144.1"/>
    </source>
</evidence>
<keyword evidence="3" id="KW-1185">Reference proteome</keyword>
<name>N1Q8E9_PSEFD</name>
<accession>N1Q8E9</accession>
<dbReference type="OrthoDB" id="5595379at2759"/>
<dbReference type="EMBL" id="KB446555">
    <property type="protein sequence ID" value="EME89144.1"/>
    <property type="molecule type" value="Genomic_DNA"/>
</dbReference>
<organism evidence="2 3">
    <name type="scientific">Pseudocercospora fijiensis (strain CIRAD86)</name>
    <name type="common">Black leaf streak disease fungus</name>
    <name type="synonym">Mycosphaerella fijiensis</name>
    <dbReference type="NCBI Taxonomy" id="383855"/>
    <lineage>
        <taxon>Eukaryota</taxon>
        <taxon>Fungi</taxon>
        <taxon>Dikarya</taxon>
        <taxon>Ascomycota</taxon>
        <taxon>Pezizomycotina</taxon>
        <taxon>Dothideomycetes</taxon>
        <taxon>Dothideomycetidae</taxon>
        <taxon>Mycosphaerellales</taxon>
        <taxon>Mycosphaerellaceae</taxon>
        <taxon>Pseudocercospora</taxon>
    </lineage>
</organism>
<feature type="region of interest" description="Disordered" evidence="1">
    <location>
        <begin position="1"/>
        <end position="22"/>
    </location>
</feature>
<feature type="compositionally biased region" description="Low complexity" evidence="1">
    <location>
        <begin position="1"/>
        <end position="16"/>
    </location>
</feature>
<dbReference type="VEuPathDB" id="FungiDB:MYCFIDRAFT_89652"/>
<reference evidence="2 3" key="1">
    <citation type="journal article" date="2012" name="PLoS Pathog.">
        <title>Diverse lifestyles and strategies of plant pathogenesis encoded in the genomes of eighteen Dothideomycetes fungi.</title>
        <authorList>
            <person name="Ohm R.A."/>
            <person name="Feau N."/>
            <person name="Henrissat B."/>
            <person name="Schoch C.L."/>
            <person name="Horwitz B.A."/>
            <person name="Barry K.W."/>
            <person name="Condon B.J."/>
            <person name="Copeland A.C."/>
            <person name="Dhillon B."/>
            <person name="Glaser F."/>
            <person name="Hesse C.N."/>
            <person name="Kosti I."/>
            <person name="LaButti K."/>
            <person name="Lindquist E.A."/>
            <person name="Lucas S."/>
            <person name="Salamov A.A."/>
            <person name="Bradshaw R.E."/>
            <person name="Ciuffetti L."/>
            <person name="Hamelin R.C."/>
            <person name="Kema G.H.J."/>
            <person name="Lawrence C."/>
            <person name="Scott J.A."/>
            <person name="Spatafora J.W."/>
            <person name="Turgeon B.G."/>
            <person name="de Wit P.J.G.M."/>
            <person name="Zhong S."/>
            <person name="Goodwin S.B."/>
            <person name="Grigoriev I.V."/>
        </authorList>
    </citation>
    <scope>NUCLEOTIDE SEQUENCE [LARGE SCALE GENOMIC DNA]</scope>
    <source>
        <strain evidence="2 3">CIRAD86</strain>
    </source>
</reference>
<dbReference type="Proteomes" id="UP000016932">
    <property type="component" value="Unassembled WGS sequence"/>
</dbReference>
<dbReference type="PANTHER" id="PTHR28125">
    <property type="entry name" value="MEIOTIC EXPRESSION UP-REGULATED PROTEIN 26"/>
    <property type="match status" value="1"/>
</dbReference>
<sequence length="127" mass="14499">MSTSQEQQQPRRQSPRFSGDQYTATWVRGEGSDRAGWCGVCSSCCATGKPFNDPDDWRRAHGAIGYEALCGGCSQWVYVGRSERWHTPYYRHAYKCLMRNKPLIDRSRSIGKSTSPRKPQIKHLKSL</sequence>
<gene>
    <name evidence="2" type="ORF">MYCFIDRAFT_89652</name>
</gene>
<dbReference type="KEGG" id="pfj:MYCFIDRAFT_89652"/>
<feature type="region of interest" description="Disordered" evidence="1">
    <location>
        <begin position="107"/>
        <end position="127"/>
    </location>
</feature>
<dbReference type="PANTHER" id="PTHR28125:SF2">
    <property type="entry name" value="MEIOTIC EXPRESSION UP-REGULATED PROTEIN 26"/>
    <property type="match status" value="1"/>
</dbReference>
<evidence type="ECO:0000313" key="3">
    <source>
        <dbReference type="Proteomes" id="UP000016932"/>
    </source>
</evidence>
<proteinExistence type="predicted"/>
<protein>
    <submittedName>
        <fullName evidence="2">Uncharacterized protein</fullName>
    </submittedName>
</protein>